<keyword evidence="11" id="KW-1185">Reference proteome</keyword>
<dbReference type="KEGG" id="bmx:BMS_1660"/>
<keyword evidence="4 8" id="KW-0808">Transferase</keyword>
<comment type="pathway">
    <text evidence="8">Quinol/quinone metabolism; menaquinone biosynthesis; menaquinol from 1,4-dihydroxy-2-naphthoate: step 1/2.</text>
</comment>
<feature type="transmembrane region" description="Helical" evidence="8">
    <location>
        <begin position="240"/>
        <end position="257"/>
    </location>
</feature>
<keyword evidence="7 8" id="KW-0472">Membrane</keyword>
<dbReference type="GO" id="GO:0009234">
    <property type="term" value="P:menaquinone biosynthetic process"/>
    <property type="evidence" value="ECO:0007669"/>
    <property type="project" value="UniProtKB-UniRule"/>
</dbReference>
<evidence type="ECO:0000256" key="4">
    <source>
        <dbReference type="ARBA" id="ARBA00022679"/>
    </source>
</evidence>
<organism evidence="10 11">
    <name type="scientific">Halobacteriovorax marinus (strain ATCC BAA-682 / DSM 15412 / SJ)</name>
    <name type="common">Bacteriovorax marinus</name>
    <dbReference type="NCBI Taxonomy" id="862908"/>
    <lineage>
        <taxon>Bacteria</taxon>
        <taxon>Pseudomonadati</taxon>
        <taxon>Bdellovibrionota</taxon>
        <taxon>Bacteriovoracia</taxon>
        <taxon>Bacteriovoracales</taxon>
        <taxon>Halobacteriovoraceae</taxon>
        <taxon>Halobacteriovorax</taxon>
    </lineage>
</organism>
<evidence type="ECO:0000313" key="10">
    <source>
        <dbReference type="EMBL" id="CBW26501.1"/>
    </source>
</evidence>
<name>E1X1B0_HALMS</name>
<comment type="similarity">
    <text evidence="8">Belongs to the MenA family. Type 1 subfamily.</text>
</comment>
<evidence type="ECO:0000256" key="5">
    <source>
        <dbReference type="ARBA" id="ARBA00022692"/>
    </source>
</evidence>
<dbReference type="CDD" id="cd13962">
    <property type="entry name" value="PT_UbiA_UBIAD1"/>
    <property type="match status" value="1"/>
</dbReference>
<evidence type="ECO:0000256" key="9">
    <source>
        <dbReference type="NCBIfam" id="TIGR00751"/>
    </source>
</evidence>
<dbReference type="PANTHER" id="PTHR13929:SF0">
    <property type="entry name" value="UBIA PRENYLTRANSFERASE DOMAIN-CONTAINING PROTEIN 1"/>
    <property type="match status" value="1"/>
</dbReference>
<dbReference type="NCBIfam" id="TIGR00751">
    <property type="entry name" value="menA"/>
    <property type="match status" value="1"/>
</dbReference>
<dbReference type="EC" id="2.5.1.74" evidence="8 9"/>
<dbReference type="AlphaFoldDB" id="E1X1B0"/>
<feature type="transmembrane region" description="Helical" evidence="8">
    <location>
        <begin position="109"/>
        <end position="130"/>
    </location>
</feature>
<gene>
    <name evidence="8 10" type="primary">menA</name>
    <name evidence="10" type="ordered locus">BMS_1660</name>
</gene>
<dbReference type="InterPro" id="IPR026046">
    <property type="entry name" value="UBIAD1"/>
</dbReference>
<dbReference type="RefSeq" id="WP_014244282.1">
    <property type="nucleotide sequence ID" value="NC_016620.1"/>
</dbReference>
<dbReference type="Gene3D" id="1.10.357.140">
    <property type="entry name" value="UbiA prenyltransferase"/>
    <property type="match status" value="1"/>
</dbReference>
<dbReference type="Pfam" id="PF01040">
    <property type="entry name" value="UbiA"/>
    <property type="match status" value="1"/>
</dbReference>
<dbReference type="InterPro" id="IPR000537">
    <property type="entry name" value="UbiA_prenyltransferase"/>
</dbReference>
<evidence type="ECO:0000256" key="2">
    <source>
        <dbReference type="ARBA" id="ARBA00022428"/>
    </source>
</evidence>
<comment type="subcellular location">
    <subcellularLocation>
        <location evidence="8">Cell inner membrane</location>
        <topology evidence="8">Multi-pass membrane protein</topology>
    </subcellularLocation>
    <subcellularLocation>
        <location evidence="1">Membrane</location>
        <topology evidence="1">Multi-pass membrane protein</topology>
    </subcellularLocation>
</comment>
<evidence type="ECO:0000256" key="3">
    <source>
        <dbReference type="ARBA" id="ARBA00022475"/>
    </source>
</evidence>
<feature type="transmembrane region" description="Helical" evidence="8">
    <location>
        <begin position="269"/>
        <end position="292"/>
    </location>
</feature>
<keyword evidence="8" id="KW-0997">Cell inner membrane</keyword>
<sequence>MNNKLSAWIQASRPKTLPAACGPVILGSALAYEMGENFSPLIFILTLLAAVSMQIGTNLVNDYYDAVRGIDSEKRLGPTRVTQAGLIPAPVVKRGFILCFLFAVVVSIYLMYIGGSTIIIMGILCILAAYGYTGGPFPFSHYALGELFALIFFGPVAVWGTYYLQYKEFNLDIIILGLGPGLISAAIMSVNNLRDIESDSKTQKVTIATLVGEKFARAFTLSLVLLSTFIPYYAYLKLNLSWSILATITCYPFFLTWKQIAKAPIDSKLNLALANTGKYLFLYCAVFSLGALL</sequence>
<dbReference type="PATRIC" id="fig|862908.3.peg.1581"/>
<dbReference type="PANTHER" id="PTHR13929">
    <property type="entry name" value="1,4-DIHYDROXY-2-NAPHTHOATE OCTAPRENYLTRANSFERASE"/>
    <property type="match status" value="1"/>
</dbReference>
<feature type="transmembrane region" description="Helical" evidence="8">
    <location>
        <begin position="81"/>
        <end position="103"/>
    </location>
</feature>
<dbReference type="STRING" id="862908.BMS_1660"/>
<protein>
    <recommendedName>
        <fullName evidence="8 9">1,4-dihydroxy-2-naphthoate octaprenyltransferase</fullName>
        <shortName evidence="8">DHNA-octaprenyltransferase</shortName>
        <ecNumber evidence="8 9">2.5.1.74</ecNumber>
    </recommendedName>
</protein>
<evidence type="ECO:0000256" key="7">
    <source>
        <dbReference type="ARBA" id="ARBA00023136"/>
    </source>
</evidence>
<dbReference type="InterPro" id="IPR044878">
    <property type="entry name" value="UbiA_sf"/>
</dbReference>
<dbReference type="GO" id="GO:0046428">
    <property type="term" value="F:1,4-dihydroxy-2-naphthoate polyprenyltransferase activity"/>
    <property type="evidence" value="ECO:0007669"/>
    <property type="project" value="UniProtKB-UniRule"/>
</dbReference>
<dbReference type="Proteomes" id="UP000008963">
    <property type="component" value="Chromosome"/>
</dbReference>
<feature type="transmembrane region" description="Helical" evidence="8">
    <location>
        <begin position="142"/>
        <end position="162"/>
    </location>
</feature>
<dbReference type="HAMAP" id="MF_01937">
    <property type="entry name" value="MenA_1"/>
    <property type="match status" value="1"/>
</dbReference>
<evidence type="ECO:0000313" key="11">
    <source>
        <dbReference type="Proteomes" id="UP000008963"/>
    </source>
</evidence>
<proteinExistence type="inferred from homology"/>
<accession>E1X1B0</accession>
<keyword evidence="3 8" id="KW-1003">Cell membrane</keyword>
<dbReference type="UniPathway" id="UPA00079">
    <property type="reaction ID" value="UER00168"/>
</dbReference>
<dbReference type="NCBIfam" id="NF004751">
    <property type="entry name" value="PRK06080.1-3"/>
    <property type="match status" value="1"/>
</dbReference>
<evidence type="ECO:0000256" key="8">
    <source>
        <dbReference type="HAMAP-Rule" id="MF_01937"/>
    </source>
</evidence>
<reference evidence="11" key="1">
    <citation type="journal article" date="2013" name="ISME J.">
        <title>A small predatory core genome in the divergent marine Bacteriovorax marinus SJ and the terrestrial Bdellovibrio bacteriovorus.</title>
        <authorList>
            <person name="Crossman L.C."/>
            <person name="Chen H."/>
            <person name="Cerdeno-Tarraga A.M."/>
            <person name="Brooks K."/>
            <person name="Quail M.A."/>
            <person name="Pineiro S.A."/>
            <person name="Hobley L."/>
            <person name="Sockett R.E."/>
            <person name="Bentley S.D."/>
            <person name="Parkhill J."/>
            <person name="Williams H.N."/>
            <person name="Stine O.C."/>
        </authorList>
    </citation>
    <scope>NUCLEOTIDE SEQUENCE [LARGE SCALE GENOMIC DNA]</scope>
    <source>
        <strain evidence="11">ATCC BAA-682 / DSM 15412 / SJ</strain>
    </source>
</reference>
<feature type="transmembrane region" description="Helical" evidence="8">
    <location>
        <begin position="41"/>
        <end position="60"/>
    </location>
</feature>
<dbReference type="PIRSF" id="PIRSF005355">
    <property type="entry name" value="UBIAD1"/>
    <property type="match status" value="1"/>
</dbReference>
<dbReference type="HOGENOM" id="CLU_043611_1_2_7"/>
<keyword evidence="5 8" id="KW-0812">Transmembrane</keyword>
<evidence type="ECO:0000256" key="1">
    <source>
        <dbReference type="ARBA" id="ARBA00004141"/>
    </source>
</evidence>
<comment type="function">
    <text evidence="8">Conversion of 1,4-dihydroxy-2-naphthoate (DHNA) to demethylmenaquinone (DMK).</text>
</comment>
<dbReference type="InterPro" id="IPR004657">
    <property type="entry name" value="MenA"/>
</dbReference>
<dbReference type="EMBL" id="FQ312005">
    <property type="protein sequence ID" value="CBW26501.1"/>
    <property type="molecule type" value="Genomic_DNA"/>
</dbReference>
<comment type="catalytic activity">
    <reaction evidence="8">
        <text>an all-trans-polyprenyl diphosphate + 1,4-dihydroxy-2-naphthoate + H(+) = a 2-demethylmenaquinol + CO2 + diphosphate</text>
        <dbReference type="Rhea" id="RHEA:26478"/>
        <dbReference type="Rhea" id="RHEA-COMP:9563"/>
        <dbReference type="Rhea" id="RHEA-COMP:9564"/>
        <dbReference type="ChEBI" id="CHEBI:11173"/>
        <dbReference type="ChEBI" id="CHEBI:15378"/>
        <dbReference type="ChEBI" id="CHEBI:16526"/>
        <dbReference type="ChEBI" id="CHEBI:33019"/>
        <dbReference type="ChEBI" id="CHEBI:55437"/>
        <dbReference type="ChEBI" id="CHEBI:58914"/>
        <dbReference type="EC" id="2.5.1.74"/>
    </reaction>
</comment>
<feature type="transmembrane region" description="Helical" evidence="8">
    <location>
        <begin position="174"/>
        <end position="194"/>
    </location>
</feature>
<feature type="transmembrane region" description="Helical" evidence="8">
    <location>
        <begin position="215"/>
        <end position="234"/>
    </location>
</feature>
<keyword evidence="2 8" id="KW-0474">Menaquinone biosynthesis</keyword>
<dbReference type="GO" id="GO:0042371">
    <property type="term" value="P:vitamin K biosynthetic process"/>
    <property type="evidence" value="ECO:0007669"/>
    <property type="project" value="TreeGrafter"/>
</dbReference>
<dbReference type="GO" id="GO:0005886">
    <property type="term" value="C:plasma membrane"/>
    <property type="evidence" value="ECO:0007669"/>
    <property type="project" value="UniProtKB-SubCell"/>
</dbReference>
<dbReference type="OrthoDB" id="5289636at2"/>
<evidence type="ECO:0000256" key="6">
    <source>
        <dbReference type="ARBA" id="ARBA00022989"/>
    </source>
</evidence>
<keyword evidence="6 8" id="KW-1133">Transmembrane helix</keyword>
<dbReference type="eggNOG" id="COG1575">
    <property type="taxonomic scope" value="Bacteria"/>
</dbReference>